<dbReference type="Gene3D" id="3.30.1540.10">
    <property type="entry name" value="formyl-coa transferase, domain 3"/>
    <property type="match status" value="1"/>
</dbReference>
<gene>
    <name evidence="2" type="ORF">A5742_14615</name>
</gene>
<reference evidence="2 3" key="1">
    <citation type="submission" date="2016-07" db="EMBL/GenBank/DDBJ databases">
        <authorList>
            <person name="Sutton G."/>
            <person name="Brinkac L."/>
            <person name="Sanka R."/>
            <person name="Adams M."/>
            <person name="Lau E."/>
            <person name="Kumar A."/>
            <person name="Macaden R."/>
        </authorList>
    </citation>
    <scope>NUCLEOTIDE SEQUENCE [LARGE SCALE GENOMIC DNA]</scope>
    <source>
        <strain evidence="2 3">GA-0871</strain>
    </source>
</reference>
<dbReference type="InterPro" id="IPR003673">
    <property type="entry name" value="CoA-Trfase_fam_III"/>
</dbReference>
<proteinExistence type="predicted"/>
<dbReference type="Gene3D" id="3.40.50.10540">
    <property type="entry name" value="Crotonobetainyl-coa:carnitine coa-transferase, domain 1"/>
    <property type="match status" value="1"/>
</dbReference>
<dbReference type="InterPro" id="IPR044855">
    <property type="entry name" value="CoA-Trfase_III_dom3_sf"/>
</dbReference>
<accession>A0ABD6QC73</accession>
<name>A0ABD6QC73_MYCFO</name>
<dbReference type="EMBL" id="MBER01000181">
    <property type="protein sequence ID" value="OMC33126.1"/>
    <property type="molecule type" value="Genomic_DNA"/>
</dbReference>
<feature type="compositionally biased region" description="Low complexity" evidence="1">
    <location>
        <begin position="343"/>
        <end position="352"/>
    </location>
</feature>
<dbReference type="PANTHER" id="PTHR48228:SF5">
    <property type="entry name" value="ALPHA-METHYLACYL-COA RACEMASE"/>
    <property type="match status" value="1"/>
</dbReference>
<dbReference type="SUPFAM" id="SSF89796">
    <property type="entry name" value="CoA-transferase family III (CaiB/BaiF)"/>
    <property type="match status" value="1"/>
</dbReference>
<sequence>MSATHTDQDHAAGPLAGLIVIELAGIGPGPYAATLLADMGARVIRIDRPGTGADRAAAMDVFRRNRESVVVDLRRPEGVEVVRELCRDADILIEGFRPGVTERLGVGPEQLWEVNPRLVYGRMTGWGQEGPLSHTAGHDIGYIAITGALNSIGRAGKAPVPPLNLVGDLGGGSLFLVTGVLAAVWEAQRSGHGQVVDAAIVDGTVSLTGFLHGFLASGRWRDERGVNLLDGGMPWYDTYATSDGRWMAVGALEPQFYQLFTELLELTPEVARRDDPARWPDLRAAIAAAFASRTQAEWSAVFEGTDACVAPVLSLTEAYRHPHLLARGAFEEVDGVMHAAPAPRFSRTGSRRPSPPRPAGADTRAVLEAVGVANLDALYESGVVADAAETTGVH</sequence>
<evidence type="ECO:0000313" key="3">
    <source>
        <dbReference type="Proteomes" id="UP000187001"/>
    </source>
</evidence>
<feature type="region of interest" description="Disordered" evidence="1">
    <location>
        <begin position="341"/>
        <end position="362"/>
    </location>
</feature>
<dbReference type="Proteomes" id="UP000187001">
    <property type="component" value="Unassembled WGS sequence"/>
</dbReference>
<dbReference type="InterPro" id="IPR023606">
    <property type="entry name" value="CoA-Trfase_III_dom_1_sf"/>
</dbReference>
<organism evidence="2 3">
    <name type="scientific">Mycolicibacterium fortuitum</name>
    <name type="common">Mycobacterium fortuitum</name>
    <dbReference type="NCBI Taxonomy" id="1766"/>
    <lineage>
        <taxon>Bacteria</taxon>
        <taxon>Bacillati</taxon>
        <taxon>Actinomycetota</taxon>
        <taxon>Actinomycetes</taxon>
        <taxon>Mycobacteriales</taxon>
        <taxon>Mycobacteriaceae</taxon>
        <taxon>Mycolicibacterium</taxon>
    </lineage>
</organism>
<dbReference type="Pfam" id="PF02515">
    <property type="entry name" value="CoA_transf_3"/>
    <property type="match status" value="1"/>
</dbReference>
<evidence type="ECO:0000313" key="2">
    <source>
        <dbReference type="EMBL" id="OMC33126.1"/>
    </source>
</evidence>
<protein>
    <submittedName>
        <fullName evidence="2">Carnitine dehydratase</fullName>
    </submittedName>
</protein>
<dbReference type="InterPro" id="IPR050509">
    <property type="entry name" value="CoA-transferase_III"/>
</dbReference>
<evidence type="ECO:0000256" key="1">
    <source>
        <dbReference type="SAM" id="MobiDB-lite"/>
    </source>
</evidence>
<comment type="caution">
    <text evidence="2">The sequence shown here is derived from an EMBL/GenBank/DDBJ whole genome shotgun (WGS) entry which is preliminary data.</text>
</comment>
<dbReference type="RefSeq" id="WP_076208115.1">
    <property type="nucleotide sequence ID" value="NZ_MBER01000181.1"/>
</dbReference>
<dbReference type="AlphaFoldDB" id="A0ABD6QC73"/>
<dbReference type="PANTHER" id="PTHR48228">
    <property type="entry name" value="SUCCINYL-COA--D-CITRAMALATE COA-TRANSFERASE"/>
    <property type="match status" value="1"/>
</dbReference>